<comment type="cofactor">
    <cofactor evidence="1 19">
        <name>Mg(2+)</name>
        <dbReference type="ChEBI" id="CHEBI:18420"/>
    </cofactor>
</comment>
<dbReference type="PANTHER" id="PTHR34148:SF1">
    <property type="entry name" value="ADENOSYLCOBINAMIDE-GDP RIBAZOLETRANSFERASE"/>
    <property type="match status" value="1"/>
</dbReference>
<reference evidence="20 21" key="1">
    <citation type="submission" date="2013-11" db="EMBL/GenBank/DDBJ databases">
        <title>Complete genome sequence of Clostridum sp. M2/40.</title>
        <authorList>
            <person name="Wibberg D."/>
            <person name="Puehler A."/>
            <person name="Schlueter A."/>
        </authorList>
    </citation>
    <scope>NUCLEOTIDE SEQUENCE [LARGE SCALE GENOMIC DNA]</scope>
    <source>
        <strain evidence="21">M2/40</strain>
    </source>
</reference>
<dbReference type="HAMAP" id="MF_00719">
    <property type="entry name" value="CobS"/>
    <property type="match status" value="1"/>
</dbReference>
<dbReference type="STRING" id="1216932.CM240_1151"/>
<evidence type="ECO:0000256" key="9">
    <source>
        <dbReference type="ARBA" id="ARBA00022679"/>
    </source>
</evidence>
<dbReference type="GO" id="GO:0008818">
    <property type="term" value="F:cobalamin 5'-phosphate synthase activity"/>
    <property type="evidence" value="ECO:0007669"/>
    <property type="project" value="UniProtKB-UniRule"/>
</dbReference>
<evidence type="ECO:0000256" key="16">
    <source>
        <dbReference type="ARBA" id="ARBA00032853"/>
    </source>
</evidence>
<gene>
    <name evidence="19 20" type="primary">cobS</name>
    <name evidence="20" type="ORF">CM240_1151</name>
</gene>
<dbReference type="eggNOG" id="COG0368">
    <property type="taxonomic scope" value="Bacteria"/>
</dbReference>
<feature type="transmembrane region" description="Helical" evidence="19">
    <location>
        <begin position="37"/>
        <end position="55"/>
    </location>
</feature>
<dbReference type="PANTHER" id="PTHR34148">
    <property type="entry name" value="ADENOSYLCOBINAMIDE-GDP RIBAZOLETRANSFERASE"/>
    <property type="match status" value="1"/>
</dbReference>
<dbReference type="PATRIC" id="fig|1216932.3.peg.1141"/>
<keyword evidence="10 19" id="KW-0812">Transmembrane</keyword>
<keyword evidence="7 19" id="KW-1003">Cell membrane</keyword>
<dbReference type="GO" id="GO:0005886">
    <property type="term" value="C:plasma membrane"/>
    <property type="evidence" value="ECO:0007669"/>
    <property type="project" value="UniProtKB-SubCell"/>
</dbReference>
<feature type="transmembrane region" description="Helical" evidence="19">
    <location>
        <begin position="139"/>
        <end position="159"/>
    </location>
</feature>
<comment type="pathway">
    <text evidence="3 19">Cofactor biosynthesis; adenosylcobalamin biosynthesis; adenosylcobalamin from cob(II)yrinate a,c-diamide: step 7/7.</text>
</comment>
<dbReference type="KEGG" id="clt:CM240_1151"/>
<evidence type="ECO:0000256" key="12">
    <source>
        <dbReference type="ARBA" id="ARBA00022989"/>
    </source>
</evidence>
<evidence type="ECO:0000313" key="20">
    <source>
        <dbReference type="EMBL" id="CDM68315.1"/>
    </source>
</evidence>
<feature type="transmembrane region" description="Helical" evidence="19">
    <location>
        <begin position="110"/>
        <end position="133"/>
    </location>
</feature>
<dbReference type="RefSeq" id="WP_044037296.1">
    <property type="nucleotide sequence ID" value="NZ_HG917868.1"/>
</dbReference>
<evidence type="ECO:0000256" key="19">
    <source>
        <dbReference type="HAMAP-Rule" id="MF_00719"/>
    </source>
</evidence>
<evidence type="ECO:0000256" key="5">
    <source>
        <dbReference type="ARBA" id="ARBA00013200"/>
    </source>
</evidence>
<comment type="similarity">
    <text evidence="4 19">Belongs to the CobS family.</text>
</comment>
<feature type="transmembrane region" description="Helical" evidence="19">
    <location>
        <begin position="67"/>
        <end position="89"/>
    </location>
</feature>
<keyword evidence="11 19" id="KW-0460">Magnesium</keyword>
<dbReference type="Pfam" id="PF02654">
    <property type="entry name" value="CobS"/>
    <property type="match status" value="1"/>
</dbReference>
<keyword evidence="12 19" id="KW-1133">Transmembrane helix</keyword>
<evidence type="ECO:0000256" key="13">
    <source>
        <dbReference type="ARBA" id="ARBA00023136"/>
    </source>
</evidence>
<feature type="transmembrane region" description="Helical" evidence="19">
    <location>
        <begin position="179"/>
        <end position="198"/>
    </location>
</feature>
<keyword evidence="21" id="KW-1185">Reference proteome</keyword>
<evidence type="ECO:0000256" key="1">
    <source>
        <dbReference type="ARBA" id="ARBA00001946"/>
    </source>
</evidence>
<evidence type="ECO:0000256" key="18">
    <source>
        <dbReference type="ARBA" id="ARBA00049504"/>
    </source>
</evidence>
<comment type="catalytic activity">
    <reaction evidence="18 19">
        <text>alpha-ribazole 5'-phosphate + adenosylcob(III)inamide-GDP = adenosylcob(III)alamin 5'-phosphate + GMP + H(+)</text>
        <dbReference type="Rhea" id="RHEA:23560"/>
        <dbReference type="ChEBI" id="CHEBI:15378"/>
        <dbReference type="ChEBI" id="CHEBI:57918"/>
        <dbReference type="ChEBI" id="CHEBI:58115"/>
        <dbReference type="ChEBI" id="CHEBI:60487"/>
        <dbReference type="ChEBI" id="CHEBI:60493"/>
        <dbReference type="EC" id="2.7.8.26"/>
    </reaction>
</comment>
<keyword evidence="13 19" id="KW-0472">Membrane</keyword>
<dbReference type="GO" id="GO:0009236">
    <property type="term" value="P:cobalamin biosynthetic process"/>
    <property type="evidence" value="ECO:0007669"/>
    <property type="project" value="UniProtKB-UniRule"/>
</dbReference>
<comment type="subcellular location">
    <subcellularLocation>
        <location evidence="2 19">Cell membrane</location>
        <topology evidence="2 19">Multi-pass membrane protein</topology>
    </subcellularLocation>
</comment>
<evidence type="ECO:0000256" key="7">
    <source>
        <dbReference type="ARBA" id="ARBA00022475"/>
    </source>
</evidence>
<evidence type="ECO:0000256" key="17">
    <source>
        <dbReference type="ARBA" id="ARBA00048623"/>
    </source>
</evidence>
<comment type="catalytic activity">
    <reaction evidence="17 19">
        <text>alpha-ribazole + adenosylcob(III)inamide-GDP = adenosylcob(III)alamin + GMP + H(+)</text>
        <dbReference type="Rhea" id="RHEA:16049"/>
        <dbReference type="ChEBI" id="CHEBI:10329"/>
        <dbReference type="ChEBI" id="CHEBI:15378"/>
        <dbReference type="ChEBI" id="CHEBI:18408"/>
        <dbReference type="ChEBI" id="CHEBI:58115"/>
        <dbReference type="ChEBI" id="CHEBI:60487"/>
        <dbReference type="EC" id="2.7.8.26"/>
    </reaction>
</comment>
<evidence type="ECO:0000256" key="8">
    <source>
        <dbReference type="ARBA" id="ARBA00022573"/>
    </source>
</evidence>
<dbReference type="OrthoDB" id="9794626at2"/>
<feature type="transmembrane region" description="Helical" evidence="19">
    <location>
        <begin position="232"/>
        <end position="250"/>
    </location>
</feature>
<accession>W6SF26</accession>
<evidence type="ECO:0000256" key="3">
    <source>
        <dbReference type="ARBA" id="ARBA00004663"/>
    </source>
</evidence>
<evidence type="ECO:0000256" key="6">
    <source>
        <dbReference type="ARBA" id="ARBA00015850"/>
    </source>
</evidence>
<evidence type="ECO:0000256" key="15">
    <source>
        <dbReference type="ARBA" id="ARBA00032605"/>
    </source>
</evidence>
<evidence type="ECO:0000256" key="10">
    <source>
        <dbReference type="ARBA" id="ARBA00022692"/>
    </source>
</evidence>
<dbReference type="UniPathway" id="UPA00148">
    <property type="reaction ID" value="UER00238"/>
</dbReference>
<dbReference type="AlphaFoldDB" id="W6SF26"/>
<feature type="transmembrane region" description="Helical" evidence="19">
    <location>
        <begin position="6"/>
        <end position="25"/>
    </location>
</feature>
<keyword evidence="8 19" id="KW-0169">Cobalamin biosynthesis</keyword>
<feature type="transmembrane region" description="Helical" evidence="19">
    <location>
        <begin position="204"/>
        <end position="220"/>
    </location>
</feature>
<dbReference type="HOGENOM" id="CLU_057426_1_2_9"/>
<dbReference type="EC" id="2.7.8.26" evidence="5 19"/>
<protein>
    <recommendedName>
        <fullName evidence="6 19">Adenosylcobinamide-GDP ribazoletransferase</fullName>
        <ecNumber evidence="5 19">2.7.8.26</ecNumber>
    </recommendedName>
    <alternativeName>
        <fullName evidence="16 19">Cobalamin synthase</fullName>
    </alternativeName>
    <alternativeName>
        <fullName evidence="15 19">Cobalamin-5'-phosphate synthase</fullName>
    </alternativeName>
</protein>
<comment type="function">
    <text evidence="14 19">Joins adenosylcobinamide-GDP and alpha-ribazole to generate adenosylcobalamin (Ado-cobalamin). Also synthesizes adenosylcobalamin 5'-phosphate from adenosylcobinamide-GDP and alpha-ribazole 5'-phosphate.</text>
</comment>
<organism evidence="20 21">
    <name type="scientific">Clostridium bornimense</name>
    <dbReference type="NCBI Taxonomy" id="1216932"/>
    <lineage>
        <taxon>Bacteria</taxon>
        <taxon>Bacillati</taxon>
        <taxon>Bacillota</taxon>
        <taxon>Clostridia</taxon>
        <taxon>Eubacteriales</taxon>
        <taxon>Clostridiaceae</taxon>
        <taxon>Clostridium</taxon>
    </lineage>
</organism>
<name>W6SF26_9CLOT</name>
<evidence type="ECO:0000313" key="21">
    <source>
        <dbReference type="Proteomes" id="UP000019426"/>
    </source>
</evidence>
<proteinExistence type="inferred from homology"/>
<evidence type="ECO:0000256" key="2">
    <source>
        <dbReference type="ARBA" id="ARBA00004651"/>
    </source>
</evidence>
<keyword evidence="9 19" id="KW-0808">Transferase</keyword>
<evidence type="ECO:0000256" key="4">
    <source>
        <dbReference type="ARBA" id="ARBA00010561"/>
    </source>
</evidence>
<dbReference type="Proteomes" id="UP000019426">
    <property type="component" value="Chromosome M2/40_rep1"/>
</dbReference>
<evidence type="ECO:0000256" key="11">
    <source>
        <dbReference type="ARBA" id="ARBA00022842"/>
    </source>
</evidence>
<dbReference type="GO" id="GO:0051073">
    <property type="term" value="F:adenosylcobinamide-GDP ribazoletransferase activity"/>
    <property type="evidence" value="ECO:0007669"/>
    <property type="project" value="UniProtKB-UniRule"/>
</dbReference>
<sequence length="251" mass="28088">MKRYLKGLLMALGMFTIIPMPKTYWDDESSRHIMKSYPVIGLVIGALWTILYKLLLYLNTSNMIRTAILMIFPFFITGMLHLDGFMDVCDALLSRRDKEEKVRILKDPNTGAFAVISLAMIFIINFSAMYTFIEKGIPFYILLVIPIISRSIIAIMLLIKPTMKESSFGAYFKKGTGKFDIIVLMIFLLISISCSFILLKIKGILLAILMIITVVLTVNNSCKELGGINGDIAGHGLVLAESIALLFLSLV</sequence>
<dbReference type="EMBL" id="HG917868">
    <property type="protein sequence ID" value="CDM68315.1"/>
    <property type="molecule type" value="Genomic_DNA"/>
</dbReference>
<dbReference type="InterPro" id="IPR003805">
    <property type="entry name" value="CobS"/>
</dbReference>
<evidence type="ECO:0000256" key="14">
    <source>
        <dbReference type="ARBA" id="ARBA00025228"/>
    </source>
</evidence>